<dbReference type="Gene3D" id="3.40.50.1820">
    <property type="entry name" value="alpha/beta hydrolase"/>
    <property type="match status" value="1"/>
</dbReference>
<reference evidence="2" key="1">
    <citation type="submission" date="2022-08" db="EMBL/GenBank/DDBJ databases">
        <authorList>
            <person name="Deng Y."/>
            <person name="Han X.-F."/>
            <person name="Zhang Y.-Q."/>
        </authorList>
    </citation>
    <scope>NUCLEOTIDE SEQUENCE</scope>
    <source>
        <strain evidence="2">CPCC 205763</strain>
    </source>
</reference>
<accession>A0ABT2GNQ1</accession>
<dbReference type="InterPro" id="IPR029058">
    <property type="entry name" value="AB_hydrolase_fold"/>
</dbReference>
<dbReference type="RefSeq" id="WP_259506359.1">
    <property type="nucleotide sequence ID" value="NZ_JANLCM010000001.1"/>
</dbReference>
<name>A0ABT2GNQ1_9MICO</name>
<comment type="caution">
    <text evidence="2">The sequence shown here is derived from an EMBL/GenBank/DDBJ whole genome shotgun (WGS) entry which is preliminary data.</text>
</comment>
<keyword evidence="3" id="KW-1185">Reference proteome</keyword>
<dbReference type="InterPro" id="IPR000073">
    <property type="entry name" value="AB_hydrolase_1"/>
</dbReference>
<organism evidence="2 3">
    <name type="scientific">Herbiconiux aconitum</name>
    <dbReference type="NCBI Taxonomy" id="2970913"/>
    <lineage>
        <taxon>Bacteria</taxon>
        <taxon>Bacillati</taxon>
        <taxon>Actinomycetota</taxon>
        <taxon>Actinomycetes</taxon>
        <taxon>Micrococcales</taxon>
        <taxon>Microbacteriaceae</taxon>
        <taxon>Herbiconiux</taxon>
    </lineage>
</organism>
<dbReference type="InterPro" id="IPR050228">
    <property type="entry name" value="Carboxylesterase_BioH"/>
</dbReference>
<dbReference type="Pfam" id="PF12697">
    <property type="entry name" value="Abhydrolase_6"/>
    <property type="match status" value="1"/>
</dbReference>
<dbReference type="GO" id="GO:0016787">
    <property type="term" value="F:hydrolase activity"/>
    <property type="evidence" value="ECO:0007669"/>
    <property type="project" value="UniProtKB-KW"/>
</dbReference>
<protein>
    <submittedName>
        <fullName evidence="2">Alpha/beta hydrolase</fullName>
    </submittedName>
</protein>
<evidence type="ECO:0000313" key="3">
    <source>
        <dbReference type="Proteomes" id="UP001165584"/>
    </source>
</evidence>
<dbReference type="PANTHER" id="PTHR43194:SF5">
    <property type="entry name" value="PIMELOYL-[ACYL-CARRIER PROTEIN] METHYL ESTER ESTERASE"/>
    <property type="match status" value="1"/>
</dbReference>
<dbReference type="PANTHER" id="PTHR43194">
    <property type="entry name" value="HYDROLASE ALPHA/BETA FOLD FAMILY"/>
    <property type="match status" value="1"/>
</dbReference>
<proteinExistence type="predicted"/>
<keyword evidence="2" id="KW-0378">Hydrolase</keyword>
<dbReference type="EMBL" id="JANLCM010000001">
    <property type="protein sequence ID" value="MCS5717803.1"/>
    <property type="molecule type" value="Genomic_DNA"/>
</dbReference>
<dbReference type="SUPFAM" id="SSF53474">
    <property type="entry name" value="alpha/beta-Hydrolases"/>
    <property type="match status" value="1"/>
</dbReference>
<dbReference type="Proteomes" id="UP001165584">
    <property type="component" value="Unassembled WGS sequence"/>
</dbReference>
<evidence type="ECO:0000259" key="1">
    <source>
        <dbReference type="Pfam" id="PF12697"/>
    </source>
</evidence>
<sequence length="250" mass="27474">MTRLVAPEVVVHTGPAHGRTDVPFVIIPGLGMSHRYSARLHNTLARTSTVHSLDLSGFGGVPKPAASRLTVPDYAEAIARALDDREVRRAVIIGHSMGAQFAVELSRIRPSLPERVVLAAPVVDPRRRTARHQTLDLLHDLFLEPAPTVGLVTGDYVRTGPRWFFTELRSMLEYRIVDEVGAVTCPVLVVRGEHDPIARRAFCEELAARAVDGELAEIAGAAHVLQHTDPERFARIVRAFADIDMQGLPR</sequence>
<evidence type="ECO:0000313" key="2">
    <source>
        <dbReference type="EMBL" id="MCS5717803.1"/>
    </source>
</evidence>
<gene>
    <name evidence="2" type="ORF">N1027_06600</name>
</gene>
<feature type="domain" description="AB hydrolase-1" evidence="1">
    <location>
        <begin position="24"/>
        <end position="235"/>
    </location>
</feature>